<name>A0AAE9JWK4_9CAUD</name>
<sequence>MKTIKRFEQGFLIKNVNRRPSVKIGVPGFGTTELESFSLIENVEHASFNEDGSLKRAETASTVYVQEKKPKVTSTHWGDTFWTVNQVD</sequence>
<gene>
    <name evidence="1" type="ORF">SmaMPs15_000058</name>
</gene>
<keyword evidence="2" id="KW-1185">Reference proteome</keyword>
<evidence type="ECO:0000313" key="2">
    <source>
        <dbReference type="Proteomes" id="UP000829466"/>
    </source>
</evidence>
<dbReference type="EMBL" id="OL702939">
    <property type="protein sequence ID" value="UMO77209.1"/>
    <property type="molecule type" value="Genomic_DNA"/>
</dbReference>
<organism evidence="1 2">
    <name type="scientific">Stenotrophomonas maltophilia phage vB_SmaM_Ps15</name>
    <dbReference type="NCBI Taxonomy" id="3071007"/>
    <lineage>
        <taxon>Viruses</taxon>
        <taxon>Duplodnaviria</taxon>
        <taxon>Heunggongvirae</taxon>
        <taxon>Uroviricota</taxon>
        <taxon>Caudoviricetes</taxon>
        <taxon>Menderavirus</taxon>
        <taxon>Menderavirus Ps15</taxon>
    </lineage>
</organism>
<proteinExistence type="predicted"/>
<accession>A0AAE9JWK4</accession>
<evidence type="ECO:0000313" key="1">
    <source>
        <dbReference type="EMBL" id="UMO77209.1"/>
    </source>
</evidence>
<reference evidence="1 2" key="1">
    <citation type="submission" date="2021-12" db="EMBL/GenBank/DDBJ databases">
        <title>Characterization of bacteriophage vB_SmaM_Ps15 infective to Stenotrophomonas maltophila clinical ocular isolates.</title>
        <authorList>
            <person name="Damnjanovic D."/>
            <person name="Vazquez-Campos X."/>
            <person name="Elliott L."/>
            <person name="Willcox M."/>
            <person name="Bridge W.J."/>
        </authorList>
    </citation>
    <scope>NUCLEOTIDE SEQUENCE [LARGE SCALE GENOMIC DNA]</scope>
</reference>
<protein>
    <submittedName>
        <fullName evidence="1">Uncharacterized protein</fullName>
    </submittedName>
</protein>
<dbReference type="Proteomes" id="UP000829466">
    <property type="component" value="Segment"/>
</dbReference>